<keyword evidence="2" id="KW-1185">Reference proteome</keyword>
<reference evidence="2" key="1">
    <citation type="journal article" date="2022" name="Mol. Ecol. Resour.">
        <title>The genomes of chicory, endive, great burdock and yacon provide insights into Asteraceae palaeo-polyploidization history and plant inulin production.</title>
        <authorList>
            <person name="Fan W."/>
            <person name="Wang S."/>
            <person name="Wang H."/>
            <person name="Wang A."/>
            <person name="Jiang F."/>
            <person name="Liu H."/>
            <person name="Zhao H."/>
            <person name="Xu D."/>
            <person name="Zhang Y."/>
        </authorList>
    </citation>
    <scope>NUCLEOTIDE SEQUENCE [LARGE SCALE GENOMIC DNA]</scope>
    <source>
        <strain evidence="2">cv. Yunnan</strain>
    </source>
</reference>
<gene>
    <name evidence="1" type="ORF">L1987_58493</name>
</gene>
<evidence type="ECO:0000313" key="2">
    <source>
        <dbReference type="Proteomes" id="UP001056120"/>
    </source>
</evidence>
<comment type="caution">
    <text evidence="1">The sequence shown here is derived from an EMBL/GenBank/DDBJ whole genome shotgun (WGS) entry which is preliminary data.</text>
</comment>
<accession>A0ACB9DFR9</accession>
<evidence type="ECO:0000313" key="1">
    <source>
        <dbReference type="EMBL" id="KAI3745382.1"/>
    </source>
</evidence>
<protein>
    <submittedName>
        <fullName evidence="1">Uncharacterized protein</fullName>
    </submittedName>
</protein>
<sequence>MASDDHYMLTYQRTPNRKKDGKSNVSSSSKKGKRKSYRISLRTTFSKFTNDQETPIILDEEEIEEMEHPAGEVNEPPRKKLKLKLKMAVVEEESEICLPTSKKLKLKLPKAVSKKTPKTSIQVEFTSGKKAEKQPKEKDDDDFVTPPPPKIISKTPQLKRTYKEISRSKSGKQPEAQVENQYYEFTGKKILPRIDASNLMNWFATFKDDQKRTINEMGFEPVLNLKLDLILAELAFWMVQNYNAEVVHKVMGIPLGTIPIQEKRPSGKDAVVAKWRSFYKNTTWIKRPFVLGFFRRVGEMQESERKFILNFFGWIFHCFWGNQ</sequence>
<dbReference type="Proteomes" id="UP001056120">
    <property type="component" value="Linkage Group LG19"/>
</dbReference>
<name>A0ACB9DFR9_9ASTR</name>
<reference evidence="1 2" key="2">
    <citation type="journal article" date="2022" name="Mol. Ecol. Resour.">
        <title>The genomes of chicory, endive, great burdock and yacon provide insights into Asteraceae paleo-polyploidization history and plant inulin production.</title>
        <authorList>
            <person name="Fan W."/>
            <person name="Wang S."/>
            <person name="Wang H."/>
            <person name="Wang A."/>
            <person name="Jiang F."/>
            <person name="Liu H."/>
            <person name="Zhao H."/>
            <person name="Xu D."/>
            <person name="Zhang Y."/>
        </authorList>
    </citation>
    <scope>NUCLEOTIDE SEQUENCE [LARGE SCALE GENOMIC DNA]</scope>
    <source>
        <strain evidence="2">cv. Yunnan</strain>
        <tissue evidence="1">Leaves</tissue>
    </source>
</reference>
<proteinExistence type="predicted"/>
<dbReference type="EMBL" id="CM042036">
    <property type="protein sequence ID" value="KAI3745382.1"/>
    <property type="molecule type" value="Genomic_DNA"/>
</dbReference>
<organism evidence="1 2">
    <name type="scientific">Smallanthus sonchifolius</name>
    <dbReference type="NCBI Taxonomy" id="185202"/>
    <lineage>
        <taxon>Eukaryota</taxon>
        <taxon>Viridiplantae</taxon>
        <taxon>Streptophyta</taxon>
        <taxon>Embryophyta</taxon>
        <taxon>Tracheophyta</taxon>
        <taxon>Spermatophyta</taxon>
        <taxon>Magnoliopsida</taxon>
        <taxon>eudicotyledons</taxon>
        <taxon>Gunneridae</taxon>
        <taxon>Pentapetalae</taxon>
        <taxon>asterids</taxon>
        <taxon>campanulids</taxon>
        <taxon>Asterales</taxon>
        <taxon>Asteraceae</taxon>
        <taxon>Asteroideae</taxon>
        <taxon>Heliantheae alliance</taxon>
        <taxon>Millerieae</taxon>
        <taxon>Smallanthus</taxon>
    </lineage>
</organism>